<dbReference type="Proteomes" id="UP000293300">
    <property type="component" value="Unassembled WGS sequence"/>
</dbReference>
<sequence>MNTEEKKQFDEILETLGENLDISQTQFDAAVKSYQTVGQYLCNDDSELASYQPEIRPQGSFILGTMIKPICEEDDLDIDLVCQLTKKKESWTQKDLKDIVGNELRKHKLYSDMLDKEGRRCWTLLYRRESEQAKEKYHMDILPSIINEGYGIVLEKLFSHIGDDTNFDVSAIRITDKEERNYEIETDLDKWLKSNPFGYAKWFFNRAFLASTARTKLFSLSESVKPVPTFQKNKLPLQRVVQILKRHRDIMYADRDDKIDKPISIIITTLAARAYNGEDNIIEALLNVVEKMHVMIGEENPYTGERMKWISNPANNEENFADKWVAYPERQKNFYEWLENLRQDLEDILNQRGKGLQFINESMKKRFGNDLTNKTFRDYALKTRDLTETNQIKVDKSTMTMGTVGMPIKKNNFEGENGK</sequence>
<reference evidence="2 3" key="1">
    <citation type="submission" date="2019-02" db="EMBL/GenBank/DDBJ databases">
        <title>Flavobacterium sp. RD-2-33 isolated from forest soil.</title>
        <authorList>
            <person name="Chaudhary D.K."/>
        </authorList>
    </citation>
    <scope>NUCLEOTIDE SEQUENCE [LARGE SCALE GENOMIC DNA]</scope>
    <source>
        <strain evidence="2 3">RD-2-33</strain>
    </source>
</reference>
<comment type="caution">
    <text evidence="2">The sequence shown here is derived from an EMBL/GenBank/DDBJ whole genome shotgun (WGS) entry which is preliminary data.</text>
</comment>
<name>A0A4Q9Z4A0_9FLAO</name>
<dbReference type="AlphaFoldDB" id="A0A4Q9Z4A0"/>
<keyword evidence="3" id="KW-1185">Reference proteome</keyword>
<dbReference type="CDD" id="cd05400">
    <property type="entry name" value="NT_2-5OAS_ClassI-CCAase"/>
    <property type="match status" value="1"/>
</dbReference>
<accession>A0A4Q9Z4A0</accession>
<gene>
    <name evidence="2" type="ORF">EZL74_07995</name>
</gene>
<evidence type="ECO:0000256" key="1">
    <source>
        <dbReference type="ARBA" id="ARBA00023118"/>
    </source>
</evidence>
<protein>
    <submittedName>
        <fullName evidence="2">Nucleotidyltransferase</fullName>
    </submittedName>
</protein>
<proteinExistence type="predicted"/>
<keyword evidence="1" id="KW-0051">Antiviral defense</keyword>
<evidence type="ECO:0000313" key="2">
    <source>
        <dbReference type="EMBL" id="TBX68726.1"/>
    </source>
</evidence>
<dbReference type="GO" id="GO:0051607">
    <property type="term" value="P:defense response to virus"/>
    <property type="evidence" value="ECO:0007669"/>
    <property type="project" value="UniProtKB-KW"/>
</dbReference>
<keyword evidence="2" id="KW-0808">Transferase</keyword>
<organism evidence="2 3">
    <name type="scientific">Flavobacterium silvisoli</name>
    <dbReference type="NCBI Taxonomy" id="2529433"/>
    <lineage>
        <taxon>Bacteria</taxon>
        <taxon>Pseudomonadati</taxon>
        <taxon>Bacteroidota</taxon>
        <taxon>Flavobacteriia</taxon>
        <taxon>Flavobacteriales</taxon>
        <taxon>Flavobacteriaceae</taxon>
        <taxon>Flavobacterium</taxon>
    </lineage>
</organism>
<dbReference type="OrthoDB" id="1118920at2"/>
<dbReference type="GO" id="GO:0016779">
    <property type="term" value="F:nucleotidyltransferase activity"/>
    <property type="evidence" value="ECO:0007669"/>
    <property type="project" value="InterPro"/>
</dbReference>
<dbReference type="EMBL" id="SJPE01000008">
    <property type="protein sequence ID" value="TBX68726.1"/>
    <property type="molecule type" value="Genomic_DNA"/>
</dbReference>
<evidence type="ECO:0000313" key="3">
    <source>
        <dbReference type="Proteomes" id="UP000293300"/>
    </source>
</evidence>
<dbReference type="RefSeq" id="WP_131476085.1">
    <property type="nucleotide sequence ID" value="NZ_SJPE01000008.1"/>
</dbReference>
<dbReference type="InterPro" id="IPR006116">
    <property type="entry name" value="NT_2-5OAS_ClassI-CCAase"/>
</dbReference>
<dbReference type="Pfam" id="PF18144">
    <property type="entry name" value="SMODS"/>
    <property type="match status" value="1"/>
</dbReference>